<gene>
    <name evidence="1" type="ORF">CLAC_09340</name>
</gene>
<dbReference type="EMBL" id="CP006841">
    <property type="protein sequence ID" value="ALA67868.1"/>
    <property type="molecule type" value="Genomic_DNA"/>
</dbReference>
<dbReference type="Proteomes" id="UP000058446">
    <property type="component" value="Chromosome"/>
</dbReference>
<dbReference type="InterPro" id="IPR047681">
    <property type="entry name" value="PPA1309-like"/>
</dbReference>
<evidence type="ECO:0000313" key="2">
    <source>
        <dbReference type="Proteomes" id="UP000058446"/>
    </source>
</evidence>
<name>A0A0K2H1Q8_9CORY</name>
<protein>
    <submittedName>
        <fullName evidence="1">Uncharacterized protein</fullName>
    </submittedName>
</protein>
<dbReference type="STRING" id="1408189.CLAC_09340"/>
<accession>A0A0K2H1Q8</accession>
<sequence>MGTLDHTTQQALNRAVRETVEYVHAEGWDRSPSLFALVPTAALADALDSDVLDSSPLTVIAQDPLPEGIDGGSPELADFIARTSWPSGVVGAVLAQEVLIVSPEHEEIIDGASLDEIRAHANGRVARQARLFTGVISDGPNLTLIQPRPTEAELEAAGPFAEDDIELRDGAGLASGVTHALYGTFDAN</sequence>
<keyword evidence="2" id="KW-1185">Reference proteome</keyword>
<dbReference type="AlphaFoldDB" id="A0A0K2H1Q8"/>
<dbReference type="OrthoDB" id="3266223at2"/>
<dbReference type="RefSeq" id="WP_053412651.1">
    <property type="nucleotide sequence ID" value="NZ_CP006841.1"/>
</dbReference>
<dbReference type="KEGG" id="clw:CLAC_09340"/>
<dbReference type="NCBIfam" id="NF040618">
    <property type="entry name" value="PPA1309_fam"/>
    <property type="match status" value="1"/>
</dbReference>
<evidence type="ECO:0000313" key="1">
    <source>
        <dbReference type="EMBL" id="ALA67868.1"/>
    </source>
</evidence>
<dbReference type="PATRIC" id="fig|1408189.4.peg.1873"/>
<proteinExistence type="predicted"/>
<organism evidence="1 2">
    <name type="scientific">Corynebacterium lactis RW2-5</name>
    <dbReference type="NCBI Taxonomy" id="1408189"/>
    <lineage>
        <taxon>Bacteria</taxon>
        <taxon>Bacillati</taxon>
        <taxon>Actinomycetota</taxon>
        <taxon>Actinomycetes</taxon>
        <taxon>Mycobacteriales</taxon>
        <taxon>Corynebacteriaceae</taxon>
        <taxon>Corynebacterium</taxon>
    </lineage>
</organism>
<reference evidence="1 2" key="1">
    <citation type="submission" date="2013-10" db="EMBL/GenBank/DDBJ databases">
        <title>Complete genome sequence of Corynebacterium lactis DSM 45799(T), isolated from raw cow milk.</title>
        <authorList>
            <person name="Ruckert C."/>
            <person name="Albersmeier A."/>
            <person name="Lipski A."/>
            <person name="Kalinowski J."/>
        </authorList>
    </citation>
    <scope>NUCLEOTIDE SEQUENCE [LARGE SCALE GENOMIC DNA]</scope>
    <source>
        <strain evidence="1 2">RW2-5</strain>
    </source>
</reference>